<name>A0ACA9RUW9_9GLOM</name>
<dbReference type="Proteomes" id="UP000789920">
    <property type="component" value="Unassembled WGS sequence"/>
</dbReference>
<evidence type="ECO:0000313" key="2">
    <source>
        <dbReference type="Proteomes" id="UP000789920"/>
    </source>
</evidence>
<feature type="non-terminal residue" evidence="1">
    <location>
        <position position="1"/>
    </location>
</feature>
<comment type="caution">
    <text evidence="1">The sequence shown here is derived from an EMBL/GenBank/DDBJ whole genome shotgun (WGS) entry which is preliminary data.</text>
</comment>
<organism evidence="1 2">
    <name type="scientific">Racocetra persica</name>
    <dbReference type="NCBI Taxonomy" id="160502"/>
    <lineage>
        <taxon>Eukaryota</taxon>
        <taxon>Fungi</taxon>
        <taxon>Fungi incertae sedis</taxon>
        <taxon>Mucoromycota</taxon>
        <taxon>Glomeromycotina</taxon>
        <taxon>Glomeromycetes</taxon>
        <taxon>Diversisporales</taxon>
        <taxon>Gigasporaceae</taxon>
        <taxon>Racocetra</taxon>
    </lineage>
</organism>
<dbReference type="EMBL" id="CAJVQC010073792">
    <property type="protein sequence ID" value="CAG8812526.1"/>
    <property type="molecule type" value="Genomic_DNA"/>
</dbReference>
<reference evidence="1" key="1">
    <citation type="submission" date="2021-06" db="EMBL/GenBank/DDBJ databases">
        <authorList>
            <person name="Kallberg Y."/>
            <person name="Tangrot J."/>
            <person name="Rosling A."/>
        </authorList>
    </citation>
    <scope>NUCLEOTIDE SEQUENCE</scope>
    <source>
        <strain evidence="1">MA461A</strain>
    </source>
</reference>
<gene>
    <name evidence="1" type="ORF">RPERSI_LOCUS23544</name>
</gene>
<feature type="non-terminal residue" evidence="1">
    <location>
        <position position="111"/>
    </location>
</feature>
<proteinExistence type="predicted"/>
<evidence type="ECO:0000313" key="1">
    <source>
        <dbReference type="EMBL" id="CAG8812526.1"/>
    </source>
</evidence>
<accession>A0ACA9RUW9</accession>
<protein>
    <submittedName>
        <fullName evidence="1">21448_t:CDS:1</fullName>
    </submittedName>
</protein>
<keyword evidence="2" id="KW-1185">Reference proteome</keyword>
<sequence length="111" mass="12553">PFSDHIHDEYLILDILNGLRPELINNLPQPYIDLMEKCWDANPLNRPNAADIITSIGSIESKLAGKVIKFPENVIHRPIKEVNPQAIYTSRSLSSLVNTALRMKLNYSTLT</sequence>